<organism evidence="2 3">
    <name type="scientific">Athelia psychrophila</name>
    <dbReference type="NCBI Taxonomy" id="1759441"/>
    <lineage>
        <taxon>Eukaryota</taxon>
        <taxon>Fungi</taxon>
        <taxon>Dikarya</taxon>
        <taxon>Basidiomycota</taxon>
        <taxon>Agaricomycotina</taxon>
        <taxon>Agaricomycetes</taxon>
        <taxon>Agaricomycetidae</taxon>
        <taxon>Atheliales</taxon>
        <taxon>Atheliaceae</taxon>
        <taxon>Athelia</taxon>
    </lineage>
</organism>
<name>A0A166S5A6_9AGAM</name>
<proteinExistence type="predicted"/>
<evidence type="ECO:0000313" key="3">
    <source>
        <dbReference type="Proteomes" id="UP000076532"/>
    </source>
</evidence>
<evidence type="ECO:0000313" key="2">
    <source>
        <dbReference type="EMBL" id="KZP29037.1"/>
    </source>
</evidence>
<feature type="region of interest" description="Disordered" evidence="1">
    <location>
        <begin position="43"/>
        <end position="66"/>
    </location>
</feature>
<dbReference type="Proteomes" id="UP000076532">
    <property type="component" value="Unassembled WGS sequence"/>
</dbReference>
<evidence type="ECO:0000256" key="1">
    <source>
        <dbReference type="SAM" id="MobiDB-lite"/>
    </source>
</evidence>
<gene>
    <name evidence="2" type="ORF">FIBSPDRAFT_927140</name>
</gene>
<feature type="compositionally biased region" description="Basic and acidic residues" evidence="1">
    <location>
        <begin position="43"/>
        <end position="56"/>
    </location>
</feature>
<sequence>MSALWTIINKAEFHRNYWGHHSSFASRSLQTSLVLTNGTHGLESRWSEQPSAEKSRPNPPNPVPRGKCQKVWPVIVAFIAAGVAGWGRSLLVATNQRRCRGSGTLYFTSVRKAKNEPFTILRFRVRGDEGRRRIYRKETCKGLGGHPASVGASKLIGGSNWHSGRL</sequence>
<dbReference type="AlphaFoldDB" id="A0A166S5A6"/>
<protein>
    <submittedName>
        <fullName evidence="2">Uncharacterized protein</fullName>
    </submittedName>
</protein>
<dbReference type="EMBL" id="KV417500">
    <property type="protein sequence ID" value="KZP29037.1"/>
    <property type="molecule type" value="Genomic_DNA"/>
</dbReference>
<accession>A0A166S5A6</accession>
<reference evidence="2 3" key="1">
    <citation type="journal article" date="2016" name="Mol. Biol. Evol.">
        <title>Comparative Genomics of Early-Diverging Mushroom-Forming Fungi Provides Insights into the Origins of Lignocellulose Decay Capabilities.</title>
        <authorList>
            <person name="Nagy L.G."/>
            <person name="Riley R."/>
            <person name="Tritt A."/>
            <person name="Adam C."/>
            <person name="Daum C."/>
            <person name="Floudas D."/>
            <person name="Sun H."/>
            <person name="Yadav J.S."/>
            <person name="Pangilinan J."/>
            <person name="Larsson K.H."/>
            <person name="Matsuura K."/>
            <person name="Barry K."/>
            <person name="Labutti K."/>
            <person name="Kuo R."/>
            <person name="Ohm R.A."/>
            <person name="Bhattacharya S.S."/>
            <person name="Shirouzu T."/>
            <person name="Yoshinaga Y."/>
            <person name="Martin F.M."/>
            <person name="Grigoriev I.V."/>
            <person name="Hibbett D.S."/>
        </authorList>
    </citation>
    <scope>NUCLEOTIDE SEQUENCE [LARGE SCALE GENOMIC DNA]</scope>
    <source>
        <strain evidence="2 3">CBS 109695</strain>
    </source>
</reference>
<keyword evidence="3" id="KW-1185">Reference proteome</keyword>